<gene>
    <name evidence="2" type="primary">g7210</name>
    <name evidence="2" type="ORF">EsDP_00007210</name>
</gene>
<sequence length="72" mass="8069">MRIRVFVPYDVLTEYHDKTAILSQSVDRKTLRQHYEMCCIENMAAEMALTESGPVPAAESRSGIASPLELTP</sequence>
<keyword evidence="3" id="KW-1185">Reference proteome</keyword>
<protein>
    <submittedName>
        <fullName evidence="2">Uncharacterized protein</fullName>
    </submittedName>
</protein>
<feature type="region of interest" description="Disordered" evidence="1">
    <location>
        <begin position="51"/>
        <end position="72"/>
    </location>
</feature>
<accession>A0ABQ0CZW1</accession>
<name>A0ABQ0CZW1_9HYPO</name>
<proteinExistence type="predicted"/>
<evidence type="ECO:0000256" key="1">
    <source>
        <dbReference type="SAM" id="MobiDB-lite"/>
    </source>
</evidence>
<reference evidence="3" key="1">
    <citation type="submission" date="2024-06" db="EMBL/GenBank/DDBJ databases">
        <title>Draft Genome Sequences of Epichloe bromicola Strains Isolated from Elymus ciliaris.</title>
        <authorList>
            <consortium name="Epichloe bromicola genome sequencing consortium"/>
            <person name="Miura A."/>
            <person name="Imano S."/>
            <person name="Ashida A."/>
            <person name="Sato I."/>
            <person name="Chiba S."/>
            <person name="Tanaka A."/>
            <person name="Camagna M."/>
            <person name="Takemoto D."/>
        </authorList>
    </citation>
    <scope>NUCLEOTIDE SEQUENCE [LARGE SCALE GENOMIC DNA]</scope>
    <source>
        <strain evidence="3">DP</strain>
    </source>
</reference>
<dbReference type="EMBL" id="BAAFGZ010000562">
    <property type="protein sequence ID" value="GAB0138991.1"/>
    <property type="molecule type" value="Genomic_DNA"/>
</dbReference>
<organism evidence="2 3">
    <name type="scientific">Epichloe bromicola</name>
    <dbReference type="NCBI Taxonomy" id="79588"/>
    <lineage>
        <taxon>Eukaryota</taxon>
        <taxon>Fungi</taxon>
        <taxon>Dikarya</taxon>
        <taxon>Ascomycota</taxon>
        <taxon>Pezizomycotina</taxon>
        <taxon>Sordariomycetes</taxon>
        <taxon>Hypocreomycetidae</taxon>
        <taxon>Hypocreales</taxon>
        <taxon>Clavicipitaceae</taxon>
        <taxon>Epichloe</taxon>
    </lineage>
</organism>
<dbReference type="Proteomes" id="UP001562357">
    <property type="component" value="Unassembled WGS sequence"/>
</dbReference>
<evidence type="ECO:0000313" key="3">
    <source>
        <dbReference type="Proteomes" id="UP001562357"/>
    </source>
</evidence>
<comment type="caution">
    <text evidence="2">The sequence shown here is derived from an EMBL/GenBank/DDBJ whole genome shotgun (WGS) entry which is preliminary data.</text>
</comment>
<evidence type="ECO:0000313" key="2">
    <source>
        <dbReference type="EMBL" id="GAB0138991.1"/>
    </source>
</evidence>